<dbReference type="InterPro" id="IPR027417">
    <property type="entry name" value="P-loop_NTPase"/>
</dbReference>
<accession>A0A387C2W3</accession>
<organism evidence="3 4">
    <name type="scientific">Gryllotalpicola protaetiae</name>
    <dbReference type="NCBI Taxonomy" id="2419771"/>
    <lineage>
        <taxon>Bacteria</taxon>
        <taxon>Bacillati</taxon>
        <taxon>Actinomycetota</taxon>
        <taxon>Actinomycetes</taxon>
        <taxon>Micrococcales</taxon>
        <taxon>Microbacteriaceae</taxon>
        <taxon>Gryllotalpicola</taxon>
    </lineage>
</organism>
<keyword evidence="4" id="KW-1185">Reference proteome</keyword>
<dbReference type="Pfam" id="PF01583">
    <property type="entry name" value="APS_kinase"/>
    <property type="match status" value="1"/>
</dbReference>
<evidence type="ECO:0000259" key="2">
    <source>
        <dbReference type="Pfam" id="PF01583"/>
    </source>
</evidence>
<proteinExistence type="predicted"/>
<evidence type="ECO:0000313" key="3">
    <source>
        <dbReference type="EMBL" id="AYG04881.1"/>
    </source>
</evidence>
<protein>
    <submittedName>
        <fullName evidence="3">Adenylyl-sulfate kinase</fullName>
        <ecNumber evidence="3">2.7.1.25</ecNumber>
    </submittedName>
</protein>
<feature type="domain" description="APS kinase" evidence="2">
    <location>
        <begin position="8"/>
        <end position="83"/>
    </location>
</feature>
<reference evidence="3 4" key="1">
    <citation type="submission" date="2018-09" db="EMBL/GenBank/DDBJ databases">
        <title>Genome sequencing of strain 2DFW10M-5.</title>
        <authorList>
            <person name="Heo J."/>
            <person name="Kim S.-J."/>
            <person name="Kwon S.-W."/>
        </authorList>
    </citation>
    <scope>NUCLEOTIDE SEQUENCE [LARGE SCALE GENOMIC DNA]</scope>
    <source>
        <strain evidence="3 4">2DFW10M-5</strain>
    </source>
</reference>
<dbReference type="SUPFAM" id="SSF52540">
    <property type="entry name" value="P-loop containing nucleoside triphosphate hydrolases"/>
    <property type="match status" value="1"/>
</dbReference>
<dbReference type="Proteomes" id="UP000275069">
    <property type="component" value="Chromosome"/>
</dbReference>
<sequence>MRPLEFDAVWINGSVGTGKTTTAEAVGAELERLGVPGAVIDVDWLRRAWPAPAGDRFNEALARANIRAIAANFREHGARVIVSAGVIEAAAELGLVSDALAARRMLHVLLTLDPVVAAARLQARHGEDAGLEWHLRRHPELAGILDRAGFKDEVVVDTTRLSPDAAARAIVARVFPPTGTRITE</sequence>
<evidence type="ECO:0000256" key="1">
    <source>
        <dbReference type="ARBA" id="ARBA00022679"/>
    </source>
</evidence>
<dbReference type="KEGG" id="gry:D7I44_16005"/>
<dbReference type="RefSeq" id="WP_120790409.1">
    <property type="nucleotide sequence ID" value="NZ_CP032624.1"/>
</dbReference>
<dbReference type="EC" id="2.7.1.25" evidence="3"/>
<evidence type="ECO:0000313" key="4">
    <source>
        <dbReference type="Proteomes" id="UP000275069"/>
    </source>
</evidence>
<keyword evidence="3" id="KW-0418">Kinase</keyword>
<gene>
    <name evidence="3" type="ORF">D7I44_16005</name>
</gene>
<dbReference type="AlphaFoldDB" id="A0A387C2W3"/>
<dbReference type="InterPro" id="IPR059117">
    <property type="entry name" value="APS_kinase_dom"/>
</dbReference>
<dbReference type="EMBL" id="CP032624">
    <property type="protein sequence ID" value="AYG04881.1"/>
    <property type="molecule type" value="Genomic_DNA"/>
</dbReference>
<name>A0A387C2W3_9MICO</name>
<dbReference type="OrthoDB" id="7889077at2"/>
<keyword evidence="1 3" id="KW-0808">Transferase</keyword>
<dbReference type="Gene3D" id="3.40.50.300">
    <property type="entry name" value="P-loop containing nucleotide triphosphate hydrolases"/>
    <property type="match status" value="1"/>
</dbReference>
<dbReference type="GO" id="GO:0004020">
    <property type="term" value="F:adenylylsulfate kinase activity"/>
    <property type="evidence" value="ECO:0007669"/>
    <property type="project" value="UniProtKB-EC"/>
</dbReference>